<dbReference type="Proteomes" id="UP000006753">
    <property type="component" value="Unassembled WGS sequence"/>
</dbReference>
<organism evidence="1 2">
    <name type="scientific">Marssonina brunnea f. sp. multigermtubi (strain MB_m1)</name>
    <name type="common">Marssonina leaf spot fungus</name>
    <dbReference type="NCBI Taxonomy" id="1072389"/>
    <lineage>
        <taxon>Eukaryota</taxon>
        <taxon>Fungi</taxon>
        <taxon>Dikarya</taxon>
        <taxon>Ascomycota</taxon>
        <taxon>Pezizomycotina</taxon>
        <taxon>Leotiomycetes</taxon>
        <taxon>Helotiales</taxon>
        <taxon>Drepanopezizaceae</taxon>
        <taxon>Drepanopeziza</taxon>
    </lineage>
</organism>
<reference evidence="1 2" key="1">
    <citation type="journal article" date="2012" name="BMC Genomics">
        <title>Sequencing the genome of Marssonina brunnea reveals fungus-poplar co-evolution.</title>
        <authorList>
            <person name="Zhu S."/>
            <person name="Cao Y.-Z."/>
            <person name="Jiang C."/>
            <person name="Tan B.-Y."/>
            <person name="Wang Z."/>
            <person name="Feng S."/>
            <person name="Zhang L."/>
            <person name="Su X.-H."/>
            <person name="Brejova B."/>
            <person name="Vinar T."/>
            <person name="Xu M."/>
            <person name="Wang M.-X."/>
            <person name="Zhang S.-G."/>
            <person name="Huang M.-R."/>
            <person name="Wu R."/>
            <person name="Zhou Y."/>
        </authorList>
    </citation>
    <scope>NUCLEOTIDE SEQUENCE [LARGE SCALE GENOMIC DNA]</scope>
    <source>
        <strain evidence="1 2">MB_m1</strain>
    </source>
</reference>
<name>K1XXC6_MARBU</name>
<dbReference type="EMBL" id="JH921436">
    <property type="protein sequence ID" value="EKD17454.1"/>
    <property type="molecule type" value="Genomic_DNA"/>
</dbReference>
<dbReference type="InParanoid" id="K1XXC6"/>
<accession>K1XXC6</accession>
<dbReference type="KEGG" id="mbe:MBM_04315"/>
<evidence type="ECO:0000313" key="1">
    <source>
        <dbReference type="EMBL" id="EKD17454.1"/>
    </source>
</evidence>
<sequence length="287" mass="31884">MSTSTKFDCFVGGDLTTEAKKITISFTYRDLEPLPSLLASGIASRKAAGDTYHEFLYHILSALLHQGYGEQAECSQSIADAEVALRAFRDYVAIRKESNATRDIVFLESQVFGELLVVFEDIREFVGGPVSSFNSGARSYTSRLFSVLEKPREDAMDLDDVAWGGMAGSTWAKADVVLAKHAEIYSTKRLFDSAGLPPVLENSSVVIPMYEGIVAPRPRRQLPDNFLENSSVAIPTYRGIVPPRPRKQLSDNFWEALVPWRKEGLERGSTLLAVAFELGIYEFNDHC</sequence>
<gene>
    <name evidence="1" type="ORF">MBM_04315</name>
</gene>
<dbReference type="AlphaFoldDB" id="K1XXC6"/>
<proteinExistence type="predicted"/>
<dbReference type="HOGENOM" id="CLU_970020_0_0_1"/>
<dbReference type="OrthoDB" id="10298424at2759"/>
<keyword evidence="2" id="KW-1185">Reference proteome</keyword>
<evidence type="ECO:0000313" key="2">
    <source>
        <dbReference type="Proteomes" id="UP000006753"/>
    </source>
</evidence>
<protein>
    <submittedName>
        <fullName evidence="1">Uncharacterized protein</fullName>
    </submittedName>
</protein>
<dbReference type="GeneID" id="18760250"/>